<protein>
    <recommendedName>
        <fullName evidence="5">Zinc-ribbon domain-containing protein</fullName>
    </recommendedName>
</protein>
<evidence type="ECO:0000313" key="4">
    <source>
        <dbReference type="Proteomes" id="UP000003489"/>
    </source>
</evidence>
<dbReference type="InterPro" id="IPR026870">
    <property type="entry name" value="Zinc_ribbon_dom"/>
</dbReference>
<accession>B9AEK5</accession>
<feature type="non-terminal residue" evidence="3">
    <location>
        <position position="1"/>
    </location>
</feature>
<dbReference type="InterPro" id="IPR018649">
    <property type="entry name" value="SHOCT"/>
</dbReference>
<reference evidence="3 4" key="2">
    <citation type="submission" date="2008-11" db="EMBL/GenBank/DDBJ databases">
        <title>Draft genome sequence of Methanobrevibacter smithii (DSM 2375).</title>
        <authorList>
            <person name="Sudarsanam P."/>
            <person name="Ley R."/>
            <person name="Guruge J."/>
            <person name="Turnbaugh P.J."/>
            <person name="Mahowald M."/>
            <person name="Liep D."/>
            <person name="Gordon J."/>
        </authorList>
    </citation>
    <scope>NUCLEOTIDE SEQUENCE [LARGE SCALE GENOMIC DNA]</scope>
    <source>
        <strain evidence="3 4">DSM 2375</strain>
    </source>
</reference>
<evidence type="ECO:0000259" key="2">
    <source>
        <dbReference type="Pfam" id="PF13240"/>
    </source>
</evidence>
<evidence type="ECO:0008006" key="5">
    <source>
        <dbReference type="Google" id="ProtNLM"/>
    </source>
</evidence>
<feature type="domain" description="Zinc-ribbon" evidence="2">
    <location>
        <begin position="273"/>
        <end position="295"/>
    </location>
</feature>
<organism evidence="3 4">
    <name type="scientific">Methanobrevibacter smithii DSM 2375</name>
    <dbReference type="NCBI Taxonomy" id="483214"/>
    <lineage>
        <taxon>Archaea</taxon>
        <taxon>Methanobacteriati</taxon>
        <taxon>Methanobacteriota</taxon>
        <taxon>Methanomada group</taxon>
        <taxon>Methanobacteria</taxon>
        <taxon>Methanobacteriales</taxon>
        <taxon>Methanobacteriaceae</taxon>
        <taxon>Methanobrevibacter</taxon>
    </lineage>
</organism>
<dbReference type="Pfam" id="PF09851">
    <property type="entry name" value="SHOCT"/>
    <property type="match status" value="1"/>
</dbReference>
<evidence type="ECO:0000259" key="1">
    <source>
        <dbReference type="Pfam" id="PF09851"/>
    </source>
</evidence>
<dbReference type="AlphaFoldDB" id="B9AEK5"/>
<dbReference type="PATRIC" id="fig|483214.13.peg.756"/>
<comment type="caution">
    <text evidence="3">The sequence shown here is derived from an EMBL/GenBank/DDBJ whole genome shotgun (WGS) entry which is preliminary data.</text>
</comment>
<dbReference type="RefSeq" id="WP_004035611.1">
    <property type="nucleotide sequence ID" value="NZ_DS996911.1"/>
</dbReference>
<reference evidence="3 4" key="1">
    <citation type="submission" date="2008-10" db="EMBL/GenBank/DDBJ databases">
        <authorList>
            <person name="Fulton L."/>
            <person name="Clifton S."/>
            <person name="Fulton B."/>
            <person name="Xu J."/>
            <person name="Minx P."/>
            <person name="Pepin K.H."/>
            <person name="Johnson M."/>
            <person name="Bhonagiri V."/>
            <person name="Nash W.E."/>
            <person name="Mardis E.R."/>
            <person name="Wilson R.K."/>
        </authorList>
    </citation>
    <scope>NUCLEOTIDE SEQUENCE [LARGE SCALE GENOMIC DNA]</scope>
    <source>
        <strain evidence="3 4">DSM 2375</strain>
    </source>
</reference>
<dbReference type="OrthoDB" id="71382at2157"/>
<gene>
    <name evidence="3" type="ORF">METSMIALI_00786</name>
</gene>
<name>B9AEK5_METSM</name>
<dbReference type="HOGENOM" id="CLU_938421_0_0_2"/>
<dbReference type="Proteomes" id="UP000003489">
    <property type="component" value="Unassembled WGS sequence"/>
</dbReference>
<dbReference type="Pfam" id="PF13240">
    <property type="entry name" value="Zn_Ribbon_1"/>
    <property type="match status" value="1"/>
</dbReference>
<evidence type="ECO:0000313" key="3">
    <source>
        <dbReference type="EMBL" id="EEE41895.1"/>
    </source>
</evidence>
<proteinExistence type="predicted"/>
<dbReference type="EMBL" id="ABYW01000005">
    <property type="protein sequence ID" value="EEE41895.1"/>
    <property type="molecule type" value="Genomic_DNA"/>
</dbReference>
<feature type="domain" description="SHOCT" evidence="1">
    <location>
        <begin position="208"/>
        <end position="235"/>
    </location>
</feature>
<sequence>SGKGIKGRHQEKVRSKVLKTIKNEVENYELEPTKEAINQRIEQILTENSDVEVLEKRRAKSLSKKTEFEEKFGISLTGKQWFKCSIEEVKYSTFTNQPVRNIDNAYVIINEDNIEIFKESVWLKSNMGSRKLYFYNITSIDFDARGKLHASSSAIINTKSAEHVQLKFVTKENFDLMNNALESYLNKTHKPQQTAPIQQNISTTSNADELLKYAELYEKGLLTKEEFDMKKAELLGANTVDDSETEIHEEGYSLKQEYAEQNGITIVDDKPKFCPNCGTPIDEGSKFCTNCGNKLN</sequence>